<dbReference type="InterPro" id="IPR050809">
    <property type="entry name" value="UgpAE/MalFG_permease"/>
</dbReference>
<keyword evidence="2 7" id="KW-0813">Transport</keyword>
<keyword evidence="6 7" id="KW-0472">Membrane</keyword>
<feature type="transmembrane region" description="Helical" evidence="7">
    <location>
        <begin position="87"/>
        <end position="106"/>
    </location>
</feature>
<dbReference type="InterPro" id="IPR035906">
    <property type="entry name" value="MetI-like_sf"/>
</dbReference>
<feature type="transmembrane region" description="Helical" evidence="7">
    <location>
        <begin position="271"/>
        <end position="298"/>
    </location>
</feature>
<comment type="caution">
    <text evidence="9">The sequence shown here is derived from an EMBL/GenBank/DDBJ whole genome shotgun (WGS) entry which is preliminary data.</text>
</comment>
<evidence type="ECO:0000256" key="5">
    <source>
        <dbReference type="ARBA" id="ARBA00022989"/>
    </source>
</evidence>
<evidence type="ECO:0000256" key="3">
    <source>
        <dbReference type="ARBA" id="ARBA00022475"/>
    </source>
</evidence>
<keyword evidence="5 7" id="KW-1133">Transmembrane helix</keyword>
<evidence type="ECO:0000256" key="4">
    <source>
        <dbReference type="ARBA" id="ARBA00022692"/>
    </source>
</evidence>
<keyword evidence="4 7" id="KW-0812">Transmembrane</keyword>
<sequence>MKKRRKLTLSRKRAIVGLLFISPWLIGFIIFYLRSLIMTIRFGMSVATIEDGGVGYTLTYTGLANFKELFTSHPTFKQVLTSSMLDMVVDIPLIIFFSIFVALLLNKKFKGRTFVRAVLFLPVILNSEAIQQAIALSTQLIGGGIASAPDEIISATSTGVNIDYYLNLFRDIAIPDAVFEYIIGAASRISSIITASGVQIIIFIAALQAVPSSLYEVAKIEGATGYETFWKVTFPMIMPLILTNIVYTVVDNFANSDVVQLSYTTIFMNKNYGLGSLMSLISMIVVCLFLVIVCGTISKKTFYYN</sequence>
<evidence type="ECO:0000256" key="2">
    <source>
        <dbReference type="ARBA" id="ARBA00022448"/>
    </source>
</evidence>
<dbReference type="EMBL" id="DPVV01000283">
    <property type="protein sequence ID" value="HCL02468.1"/>
    <property type="molecule type" value="Genomic_DNA"/>
</dbReference>
<evidence type="ECO:0000313" key="10">
    <source>
        <dbReference type="Proteomes" id="UP000262969"/>
    </source>
</evidence>
<dbReference type="PANTHER" id="PTHR43227:SF3">
    <property type="entry name" value="BINDING-PROTEIN-DEPENDENT TRANSPORT SYSTEMS INNER MEMBRANE COMPONENT"/>
    <property type="match status" value="1"/>
</dbReference>
<dbReference type="AlphaFoldDB" id="A0A3D2X7Z0"/>
<evidence type="ECO:0000259" key="8">
    <source>
        <dbReference type="PROSITE" id="PS50928"/>
    </source>
</evidence>
<gene>
    <name evidence="9" type="ORF">DHW61_08640</name>
</gene>
<comment type="subcellular location">
    <subcellularLocation>
        <location evidence="1 7">Cell membrane</location>
        <topology evidence="1 7">Multi-pass membrane protein</topology>
    </subcellularLocation>
</comment>
<accession>A0A3D2X7Z0</accession>
<dbReference type="CDD" id="cd06261">
    <property type="entry name" value="TM_PBP2"/>
    <property type="match status" value="1"/>
</dbReference>
<feature type="transmembrane region" description="Helical" evidence="7">
    <location>
        <begin position="12"/>
        <end position="33"/>
    </location>
</feature>
<feature type="transmembrane region" description="Helical" evidence="7">
    <location>
        <begin position="189"/>
        <end position="209"/>
    </location>
</feature>
<feature type="domain" description="ABC transmembrane type-1" evidence="8">
    <location>
        <begin position="80"/>
        <end position="298"/>
    </location>
</feature>
<evidence type="ECO:0000256" key="1">
    <source>
        <dbReference type="ARBA" id="ARBA00004651"/>
    </source>
</evidence>
<dbReference type="PANTHER" id="PTHR43227">
    <property type="entry name" value="BLL4140 PROTEIN"/>
    <property type="match status" value="1"/>
</dbReference>
<reference evidence="9 10" key="1">
    <citation type="journal article" date="2018" name="Nat. Biotechnol.">
        <title>A standardized bacterial taxonomy based on genome phylogeny substantially revises the tree of life.</title>
        <authorList>
            <person name="Parks D.H."/>
            <person name="Chuvochina M."/>
            <person name="Waite D.W."/>
            <person name="Rinke C."/>
            <person name="Skarshewski A."/>
            <person name="Chaumeil P.A."/>
            <person name="Hugenholtz P."/>
        </authorList>
    </citation>
    <scope>NUCLEOTIDE SEQUENCE [LARGE SCALE GENOMIC DNA]</scope>
    <source>
        <strain evidence="9">UBA11728</strain>
    </source>
</reference>
<protein>
    <submittedName>
        <fullName evidence="9">Sugar ABC transporter permease</fullName>
    </submittedName>
</protein>
<keyword evidence="3" id="KW-1003">Cell membrane</keyword>
<evidence type="ECO:0000256" key="6">
    <source>
        <dbReference type="ARBA" id="ARBA00023136"/>
    </source>
</evidence>
<proteinExistence type="inferred from homology"/>
<dbReference type="SUPFAM" id="SSF161098">
    <property type="entry name" value="MetI-like"/>
    <property type="match status" value="1"/>
</dbReference>
<dbReference type="PROSITE" id="PS50928">
    <property type="entry name" value="ABC_TM1"/>
    <property type="match status" value="1"/>
</dbReference>
<dbReference type="Gene3D" id="1.10.3720.10">
    <property type="entry name" value="MetI-like"/>
    <property type="match status" value="1"/>
</dbReference>
<dbReference type="Proteomes" id="UP000262969">
    <property type="component" value="Unassembled WGS sequence"/>
</dbReference>
<dbReference type="InterPro" id="IPR000515">
    <property type="entry name" value="MetI-like"/>
</dbReference>
<dbReference type="Pfam" id="PF00528">
    <property type="entry name" value="BPD_transp_1"/>
    <property type="match status" value="1"/>
</dbReference>
<evidence type="ECO:0000313" key="9">
    <source>
        <dbReference type="EMBL" id="HCL02468.1"/>
    </source>
</evidence>
<feature type="transmembrane region" description="Helical" evidence="7">
    <location>
        <begin position="229"/>
        <end position="250"/>
    </location>
</feature>
<organism evidence="9 10">
    <name type="scientific">Lachnoclostridium phytofermentans</name>
    <dbReference type="NCBI Taxonomy" id="66219"/>
    <lineage>
        <taxon>Bacteria</taxon>
        <taxon>Bacillati</taxon>
        <taxon>Bacillota</taxon>
        <taxon>Clostridia</taxon>
        <taxon>Lachnospirales</taxon>
        <taxon>Lachnospiraceae</taxon>
    </lineage>
</organism>
<dbReference type="GO" id="GO:0005886">
    <property type="term" value="C:plasma membrane"/>
    <property type="evidence" value="ECO:0007669"/>
    <property type="project" value="UniProtKB-SubCell"/>
</dbReference>
<evidence type="ECO:0000256" key="7">
    <source>
        <dbReference type="RuleBase" id="RU363032"/>
    </source>
</evidence>
<comment type="similarity">
    <text evidence="7">Belongs to the binding-protein-dependent transport system permease family.</text>
</comment>
<dbReference type="GO" id="GO:0055085">
    <property type="term" value="P:transmembrane transport"/>
    <property type="evidence" value="ECO:0007669"/>
    <property type="project" value="InterPro"/>
</dbReference>
<name>A0A3D2X7Z0_9FIRM</name>